<dbReference type="GO" id="GO:0005783">
    <property type="term" value="C:endoplasmic reticulum"/>
    <property type="evidence" value="ECO:0007669"/>
    <property type="project" value="TreeGrafter"/>
</dbReference>
<reference evidence="3" key="1">
    <citation type="journal article" date="2023" name="G3 (Bethesda)">
        <title>Whole genome assembly and annotation of the endangered Caribbean coral Acropora cervicornis.</title>
        <authorList>
            <person name="Selwyn J.D."/>
            <person name="Vollmer S.V."/>
        </authorList>
    </citation>
    <scope>NUCLEOTIDE SEQUENCE</scope>
    <source>
        <strain evidence="3">K2</strain>
    </source>
</reference>
<dbReference type="EMBL" id="JARQWQ010000152">
    <property type="protein sequence ID" value="KAK2548236.1"/>
    <property type="molecule type" value="Genomic_DNA"/>
</dbReference>
<dbReference type="Proteomes" id="UP001249851">
    <property type="component" value="Unassembled WGS sequence"/>
</dbReference>
<reference evidence="3" key="2">
    <citation type="journal article" date="2023" name="Science">
        <title>Genomic signatures of disease resistance in endangered staghorn corals.</title>
        <authorList>
            <person name="Vollmer S.V."/>
            <person name="Selwyn J.D."/>
            <person name="Despard B.A."/>
            <person name="Roesel C.L."/>
        </authorList>
    </citation>
    <scope>NUCLEOTIDE SEQUENCE</scope>
    <source>
        <strain evidence="3">K2</strain>
    </source>
</reference>
<evidence type="ECO:0000313" key="4">
    <source>
        <dbReference type="Proteomes" id="UP001249851"/>
    </source>
</evidence>
<dbReference type="GO" id="GO:0008298">
    <property type="term" value="P:intracellular mRNA localization"/>
    <property type="evidence" value="ECO:0007669"/>
    <property type="project" value="TreeGrafter"/>
</dbReference>
<organism evidence="3 4">
    <name type="scientific">Acropora cervicornis</name>
    <name type="common">Staghorn coral</name>
    <dbReference type="NCBI Taxonomy" id="6130"/>
    <lineage>
        <taxon>Eukaryota</taxon>
        <taxon>Metazoa</taxon>
        <taxon>Cnidaria</taxon>
        <taxon>Anthozoa</taxon>
        <taxon>Hexacorallia</taxon>
        <taxon>Scleractinia</taxon>
        <taxon>Astrocoeniina</taxon>
        <taxon>Acroporidae</taxon>
        <taxon>Acropora</taxon>
    </lineage>
</organism>
<dbReference type="InterPro" id="IPR039604">
    <property type="entry name" value="Bfr1"/>
</dbReference>
<comment type="caution">
    <text evidence="3">The sequence shown here is derived from an EMBL/GenBank/DDBJ whole genome shotgun (WGS) entry which is preliminary data.</text>
</comment>
<feature type="region of interest" description="Disordered" evidence="2">
    <location>
        <begin position="258"/>
        <end position="277"/>
    </location>
</feature>
<dbReference type="AlphaFoldDB" id="A0AAD9USE7"/>
<protein>
    <submittedName>
        <fullName evidence="3">Uncharacterized protein</fullName>
    </submittedName>
</protein>
<evidence type="ECO:0000256" key="2">
    <source>
        <dbReference type="SAM" id="MobiDB-lite"/>
    </source>
</evidence>
<sequence length="391" mass="45087">MMNQTLSDVEERRENIAGAANVGPEGITPPDPLKKALTLKKKSLDKQLLSHSGANSKANAYVDREKLLRERHELRVQREKTIEERKKIDLDLKGLNDQVQRKDDACAKLKAGLRFKTEAGIDDAVKRLERQVQVQQLRLQEEKRLVAEINKLKRSKRNLSEYLALKEEVDLLRNNQTKLRERRDGCVKQLNRMKSREEVVKNLLESSDNSTVEEGESKQAELVKKKEDVKQELKELRTKKKNLSDNFSMEKRKYKEEVKEMKAQKQKEVLTRRKNERFVTQKEMETNRSKHEPFVKEKALCDTLIGHFEKLHFFQAPDVSSATAADKELSLPQRADAEFSGSDSEGTFLPRKSATDDLFDVFGGNSRIQRKGSRKGRRSSVKEVEFLVKAA</sequence>
<keyword evidence="4" id="KW-1185">Reference proteome</keyword>
<feature type="region of interest" description="Disordered" evidence="2">
    <location>
        <begin position="332"/>
        <end position="351"/>
    </location>
</feature>
<keyword evidence="1" id="KW-0175">Coiled coil</keyword>
<dbReference type="GO" id="GO:1990904">
    <property type="term" value="C:ribonucleoprotein complex"/>
    <property type="evidence" value="ECO:0007669"/>
    <property type="project" value="TreeGrafter"/>
</dbReference>
<dbReference type="PANTHER" id="PTHR31027:SF2">
    <property type="entry name" value="LEBERCILIN DOMAIN-CONTAINING PROTEIN"/>
    <property type="match status" value="1"/>
</dbReference>
<feature type="region of interest" description="Disordered" evidence="2">
    <location>
        <begin position="1"/>
        <end position="33"/>
    </location>
</feature>
<evidence type="ECO:0000256" key="1">
    <source>
        <dbReference type="SAM" id="Coils"/>
    </source>
</evidence>
<proteinExistence type="predicted"/>
<dbReference type="PANTHER" id="PTHR31027">
    <property type="entry name" value="NUCLEAR SEGREGATION PROTEIN BFR1"/>
    <property type="match status" value="1"/>
</dbReference>
<evidence type="ECO:0000313" key="3">
    <source>
        <dbReference type="EMBL" id="KAK2548236.1"/>
    </source>
</evidence>
<dbReference type="GO" id="GO:0042175">
    <property type="term" value="C:nuclear outer membrane-endoplasmic reticulum membrane network"/>
    <property type="evidence" value="ECO:0007669"/>
    <property type="project" value="TreeGrafter"/>
</dbReference>
<accession>A0AAD9USE7</accession>
<name>A0AAD9USE7_ACRCE</name>
<gene>
    <name evidence="3" type="ORF">P5673_031641</name>
</gene>
<dbReference type="GO" id="GO:0003729">
    <property type="term" value="F:mRNA binding"/>
    <property type="evidence" value="ECO:0007669"/>
    <property type="project" value="TreeGrafter"/>
</dbReference>
<feature type="coiled-coil region" evidence="1">
    <location>
        <begin position="125"/>
        <end position="182"/>
    </location>
</feature>